<feature type="domain" description="N-acetyltransferase" evidence="1">
    <location>
        <begin position="25"/>
        <end position="179"/>
    </location>
</feature>
<dbReference type="Proteomes" id="UP001235269">
    <property type="component" value="Unassembled WGS sequence"/>
</dbReference>
<dbReference type="InterPro" id="IPR016181">
    <property type="entry name" value="Acyl_CoA_acyltransferase"/>
</dbReference>
<evidence type="ECO:0000313" key="2">
    <source>
        <dbReference type="EMBL" id="MDQ0457429.1"/>
    </source>
</evidence>
<gene>
    <name evidence="2" type="ORF">QO005_003785</name>
</gene>
<protein>
    <submittedName>
        <fullName evidence="2">RimJ/RimL family protein N-acetyltransferase</fullName>
    </submittedName>
</protein>
<dbReference type="InterPro" id="IPR000182">
    <property type="entry name" value="GNAT_dom"/>
</dbReference>
<organism evidence="2 3">
    <name type="scientific">Rhizobium paknamense</name>
    <dbReference type="NCBI Taxonomy" id="1206817"/>
    <lineage>
        <taxon>Bacteria</taxon>
        <taxon>Pseudomonadati</taxon>
        <taxon>Pseudomonadota</taxon>
        <taxon>Alphaproteobacteria</taxon>
        <taxon>Hyphomicrobiales</taxon>
        <taxon>Rhizobiaceae</taxon>
        <taxon>Rhizobium/Agrobacterium group</taxon>
        <taxon>Rhizobium</taxon>
    </lineage>
</organism>
<name>A0ABU0IGP8_9HYPH</name>
<dbReference type="Gene3D" id="3.40.630.30">
    <property type="match status" value="1"/>
</dbReference>
<reference evidence="2 3" key="1">
    <citation type="submission" date="2023-07" db="EMBL/GenBank/DDBJ databases">
        <title>Genomic Encyclopedia of Type Strains, Phase IV (KMG-IV): sequencing the most valuable type-strain genomes for metagenomic binning, comparative biology and taxonomic classification.</title>
        <authorList>
            <person name="Goeker M."/>
        </authorList>
    </citation>
    <scope>NUCLEOTIDE SEQUENCE [LARGE SCALE GENOMIC DNA]</scope>
    <source>
        <strain evidence="2 3">DSM 100301</strain>
    </source>
</reference>
<dbReference type="SUPFAM" id="SSF55729">
    <property type="entry name" value="Acyl-CoA N-acyltransferases (Nat)"/>
    <property type="match status" value="1"/>
</dbReference>
<dbReference type="PROSITE" id="PS51186">
    <property type="entry name" value="GNAT"/>
    <property type="match status" value="1"/>
</dbReference>
<accession>A0ABU0IGP8</accession>
<dbReference type="Pfam" id="PF13302">
    <property type="entry name" value="Acetyltransf_3"/>
    <property type="match status" value="1"/>
</dbReference>
<dbReference type="RefSeq" id="WP_307159603.1">
    <property type="nucleotide sequence ID" value="NZ_JAUSWH010000014.1"/>
</dbReference>
<comment type="caution">
    <text evidence="2">The sequence shown here is derived from an EMBL/GenBank/DDBJ whole genome shotgun (WGS) entry which is preliminary data.</text>
</comment>
<dbReference type="EMBL" id="JAUSWH010000014">
    <property type="protein sequence ID" value="MDQ0457429.1"/>
    <property type="molecule type" value="Genomic_DNA"/>
</dbReference>
<proteinExistence type="predicted"/>
<evidence type="ECO:0000259" key="1">
    <source>
        <dbReference type="PROSITE" id="PS51186"/>
    </source>
</evidence>
<dbReference type="PANTHER" id="PTHR43328">
    <property type="entry name" value="ACETYLTRANSFERASE-RELATED"/>
    <property type="match status" value="1"/>
</dbReference>
<sequence length="193" mass="21909">MNAVLEQPRAITSPGPCPIIETHRLVLRPHRMTDADAMAASLNDWQVTRMLSRVPMPYHPEDARDWLNRVCSGTLADWYLAITEGDDVHIGSVSLELRQGHWHLGYWLNRFYWGQGLMTEAAGAAIDRFLRRMPESEVHSGAFADNAASLRLQQKLGFVLLDCREAFSLSRNAMVPLIETRLRAQDFRRPKGA</sequence>
<evidence type="ECO:0000313" key="3">
    <source>
        <dbReference type="Proteomes" id="UP001235269"/>
    </source>
</evidence>
<keyword evidence="3" id="KW-1185">Reference proteome</keyword>
<dbReference type="PANTHER" id="PTHR43328:SF1">
    <property type="entry name" value="N-ACETYLTRANSFERASE DOMAIN-CONTAINING PROTEIN"/>
    <property type="match status" value="1"/>
</dbReference>